<dbReference type="GO" id="GO:0030036">
    <property type="term" value="P:actin cytoskeleton organization"/>
    <property type="evidence" value="ECO:0007669"/>
    <property type="project" value="InterPro"/>
</dbReference>
<dbReference type="Gene3D" id="3.30.450.30">
    <property type="entry name" value="Dynein light chain 2a, cytoplasmic"/>
    <property type="match status" value="1"/>
</dbReference>
<keyword evidence="5" id="KW-0206">Cytoskeleton</keyword>
<keyword evidence="4" id="KW-0007">Acetylation</keyword>
<dbReference type="InterPro" id="IPR027310">
    <property type="entry name" value="Profilin_CS"/>
</dbReference>
<name>A0A8C1BQD6_CYPCA</name>
<dbReference type="InterPro" id="IPR036140">
    <property type="entry name" value="PFN_sf"/>
</dbReference>
<dbReference type="InterPro" id="IPR005454">
    <property type="entry name" value="Profilin1/2/3_vertebrate"/>
</dbReference>
<evidence type="ECO:0000256" key="5">
    <source>
        <dbReference type="ARBA" id="ARBA00023212"/>
    </source>
</evidence>
<dbReference type="Ensembl" id="ENSCCRT00000038658.2">
    <property type="protein sequence ID" value="ENSCCRP00000035674.2"/>
    <property type="gene ID" value="ENSCCRG00000019117.2"/>
</dbReference>
<organism evidence="8 9">
    <name type="scientific">Cyprinus carpio carpio</name>
    <dbReference type="NCBI Taxonomy" id="630221"/>
    <lineage>
        <taxon>Eukaryota</taxon>
        <taxon>Metazoa</taxon>
        <taxon>Chordata</taxon>
        <taxon>Craniata</taxon>
        <taxon>Vertebrata</taxon>
        <taxon>Euteleostomi</taxon>
        <taxon>Actinopterygii</taxon>
        <taxon>Neopterygii</taxon>
        <taxon>Teleostei</taxon>
        <taxon>Ostariophysi</taxon>
        <taxon>Cypriniformes</taxon>
        <taxon>Cyprinidae</taxon>
        <taxon>Cyprininae</taxon>
        <taxon>Cyprinus</taxon>
    </lineage>
</organism>
<comment type="function">
    <text evidence="6">Binds to actin and affects the structure of the cytoskeleton. At high concentrations, profilin prevents the polymerization of actin, whereas it enhances it at low concentrations. By binding to PIP2, it inhibits the formation of IP3 and DG.</text>
</comment>
<dbReference type="Pfam" id="PF00235">
    <property type="entry name" value="Profilin"/>
    <property type="match status" value="1"/>
</dbReference>
<dbReference type="GeneTree" id="ENSGT00940000153664"/>
<reference evidence="8" key="1">
    <citation type="submission" date="2025-08" db="UniProtKB">
        <authorList>
            <consortium name="Ensembl"/>
        </authorList>
    </citation>
    <scope>IDENTIFICATION</scope>
</reference>
<protein>
    <recommendedName>
        <fullName evidence="7">Profilin</fullName>
    </recommendedName>
</protein>
<dbReference type="PRINTS" id="PR01639">
    <property type="entry name" value="PROFILINMAML"/>
</dbReference>
<dbReference type="InterPro" id="IPR005455">
    <property type="entry name" value="PFN_euk"/>
</dbReference>
<dbReference type="GO" id="GO:0003779">
    <property type="term" value="F:actin binding"/>
    <property type="evidence" value="ECO:0007669"/>
    <property type="project" value="UniProtKB-KW"/>
</dbReference>
<sequence length="152" mass="16825">MSWQGYVDNLMSDGNCQDSAIVGWNPDSKYVWAAQEGGTFINITSTEIDVLVGKDRQGFFTNGLTLGSKKCSVIRDSLLDDNDWTMDIRTKSQGGEATYNIAVGKAGKGPIETETHRVSREGPAACRPPHTHPNKWHTRHTNHLQGIKKKII</sequence>
<evidence type="ECO:0000313" key="9">
    <source>
        <dbReference type="Proteomes" id="UP001108240"/>
    </source>
</evidence>
<evidence type="ECO:0000256" key="4">
    <source>
        <dbReference type="ARBA" id="ARBA00022990"/>
    </source>
</evidence>
<proteinExistence type="inferred from homology"/>
<evidence type="ECO:0000256" key="2">
    <source>
        <dbReference type="ARBA" id="ARBA00010058"/>
    </source>
</evidence>
<evidence type="ECO:0000256" key="6">
    <source>
        <dbReference type="ARBA" id="ARBA00025549"/>
    </source>
</evidence>
<keyword evidence="7" id="KW-0009">Actin-binding</keyword>
<evidence type="ECO:0000256" key="1">
    <source>
        <dbReference type="ARBA" id="ARBA00004245"/>
    </source>
</evidence>
<dbReference type="SMART" id="SM00392">
    <property type="entry name" value="PROF"/>
    <property type="match status" value="1"/>
</dbReference>
<comment type="similarity">
    <text evidence="2 7">Belongs to the profilin family.</text>
</comment>
<dbReference type="GO" id="GO:0005737">
    <property type="term" value="C:cytoplasm"/>
    <property type="evidence" value="ECO:0007669"/>
    <property type="project" value="TreeGrafter"/>
</dbReference>
<accession>A0A8C1BQD6</accession>
<evidence type="ECO:0000256" key="3">
    <source>
        <dbReference type="ARBA" id="ARBA00022490"/>
    </source>
</evidence>
<dbReference type="PANTHER" id="PTHR13936:SF15">
    <property type="entry name" value="PROFILIN-2"/>
    <property type="match status" value="1"/>
</dbReference>
<dbReference type="GO" id="GO:0005856">
    <property type="term" value="C:cytoskeleton"/>
    <property type="evidence" value="ECO:0007669"/>
    <property type="project" value="UniProtKB-SubCell"/>
</dbReference>
<dbReference type="PROSITE" id="PS00414">
    <property type="entry name" value="PROFILIN"/>
    <property type="match status" value="1"/>
</dbReference>
<dbReference type="GO" id="GO:0032233">
    <property type="term" value="P:positive regulation of actin filament bundle assembly"/>
    <property type="evidence" value="ECO:0007669"/>
    <property type="project" value="TreeGrafter"/>
</dbReference>
<comment type="subcellular location">
    <subcellularLocation>
        <location evidence="1">Cytoplasm</location>
        <location evidence="1">Cytoskeleton</location>
    </subcellularLocation>
</comment>
<dbReference type="GO" id="GO:0030833">
    <property type="term" value="P:regulation of actin filament polymerization"/>
    <property type="evidence" value="ECO:0007669"/>
    <property type="project" value="TreeGrafter"/>
</dbReference>
<dbReference type="SUPFAM" id="SSF55770">
    <property type="entry name" value="Profilin (actin-binding protein)"/>
    <property type="match status" value="1"/>
</dbReference>
<keyword evidence="3" id="KW-0963">Cytoplasm</keyword>
<dbReference type="AlphaFoldDB" id="A0A8C1BQD6"/>
<dbReference type="PANTHER" id="PTHR13936">
    <property type="entry name" value="PROFILIN"/>
    <property type="match status" value="1"/>
</dbReference>
<reference evidence="8" key="2">
    <citation type="submission" date="2025-09" db="UniProtKB">
        <authorList>
            <consortium name="Ensembl"/>
        </authorList>
    </citation>
    <scope>IDENTIFICATION</scope>
</reference>
<dbReference type="InterPro" id="IPR048278">
    <property type="entry name" value="PFN"/>
</dbReference>
<dbReference type="Proteomes" id="UP001108240">
    <property type="component" value="Unplaced"/>
</dbReference>
<evidence type="ECO:0000256" key="7">
    <source>
        <dbReference type="RuleBase" id="RU003909"/>
    </source>
</evidence>
<keyword evidence="9" id="KW-1185">Reference proteome</keyword>
<evidence type="ECO:0000313" key="8">
    <source>
        <dbReference type="Ensembl" id="ENSCCRP00000035674.2"/>
    </source>
</evidence>